<name>A0A919Y266_9BACL</name>
<sequence length="470" mass="55375">MGNVEFGIPVLLKRLTDEFNQRQCQCFYFTIPNGKGIDGDKELYNKLEINAIRFNLFNKWNHWKYHEYRLYTEVEIVNMLKLDRDIEKVKTGLDRTGLYKHQVESYLESIREADELFGIDLFIVWSMRLRERTIYQYAKKHNIPIYIFEHGYFRPFTLTVDTEGINFENSLPRSSDFYLKGTFDEERFQKYLTHPEIAVKDKSITTRYREICSAHSRSNGLKGEINLRTYITKLDKKKLANITKRLKNKYIIQPLITKRVDYQIAAYNRLSEEMIALGHQYIFVPFQLQTDTQTVLYSPYIKTMLKLVAIMSEAVAVYNSKYQAKLNVVFKPHPMYKVKEPDLNMLDIIGVCKKYKNCYINTTLSTSTLINSSEFVATINSTVGIEALTQGKKVMTLGQAFYNIEGIVQNVEHPDQLVDSIYNTVHNPRNEELIKHFLYYIRFHYFAEIFYLHPDLASVRRLADRILDNL</sequence>
<evidence type="ECO:0008006" key="3">
    <source>
        <dbReference type="Google" id="ProtNLM"/>
    </source>
</evidence>
<keyword evidence="2" id="KW-1185">Reference proteome</keyword>
<reference evidence="1" key="1">
    <citation type="submission" date="2021-03" db="EMBL/GenBank/DDBJ databases">
        <title>Antimicrobial resistance genes in bacteria isolated from Japanese honey, and their potential for conferring macrolide and lincosamide resistance in the American foulbrood pathogen Paenibacillus larvae.</title>
        <authorList>
            <person name="Okamoto M."/>
            <person name="Kumagai M."/>
            <person name="Kanamori H."/>
            <person name="Takamatsu D."/>
        </authorList>
    </citation>
    <scope>NUCLEOTIDE SEQUENCE</scope>
    <source>
        <strain evidence="1">J41TS4</strain>
    </source>
</reference>
<dbReference type="GO" id="GO:0015774">
    <property type="term" value="P:polysaccharide transport"/>
    <property type="evidence" value="ECO:0007669"/>
    <property type="project" value="InterPro"/>
</dbReference>
<evidence type="ECO:0000313" key="1">
    <source>
        <dbReference type="EMBL" id="GIO41963.1"/>
    </source>
</evidence>
<dbReference type="GO" id="GO:0000271">
    <property type="term" value="P:polysaccharide biosynthetic process"/>
    <property type="evidence" value="ECO:0007669"/>
    <property type="project" value="InterPro"/>
</dbReference>
<organism evidence="1 2">
    <name type="scientific">Paenibacillus apis</name>
    <dbReference type="NCBI Taxonomy" id="1792174"/>
    <lineage>
        <taxon>Bacteria</taxon>
        <taxon>Bacillati</taxon>
        <taxon>Bacillota</taxon>
        <taxon>Bacilli</taxon>
        <taxon>Bacillales</taxon>
        <taxon>Paenibacillaceae</taxon>
        <taxon>Paenibacillus</taxon>
    </lineage>
</organism>
<dbReference type="Gene3D" id="3.40.50.12580">
    <property type="match status" value="1"/>
</dbReference>
<dbReference type="Pfam" id="PF05159">
    <property type="entry name" value="Capsule_synth"/>
    <property type="match status" value="1"/>
</dbReference>
<proteinExistence type="predicted"/>
<dbReference type="SUPFAM" id="SSF53756">
    <property type="entry name" value="UDP-Glycosyltransferase/glycogen phosphorylase"/>
    <property type="match status" value="1"/>
</dbReference>
<dbReference type="InterPro" id="IPR043148">
    <property type="entry name" value="TagF_C"/>
</dbReference>
<dbReference type="RefSeq" id="WP_301626472.1">
    <property type="nucleotide sequence ID" value="NZ_BORS01000005.1"/>
</dbReference>
<protein>
    <recommendedName>
        <fullName evidence="3">Capsule polysaccharide biosynthesis protein</fullName>
    </recommendedName>
</protein>
<dbReference type="InterPro" id="IPR007833">
    <property type="entry name" value="Capsule_polysaccharide_synth"/>
</dbReference>
<accession>A0A919Y266</accession>
<gene>
    <name evidence="1" type="ORF">J41TS4_17210</name>
</gene>
<dbReference type="Proteomes" id="UP000678895">
    <property type="component" value="Unassembled WGS sequence"/>
</dbReference>
<dbReference type="EMBL" id="BORS01000005">
    <property type="protein sequence ID" value="GIO41963.1"/>
    <property type="molecule type" value="Genomic_DNA"/>
</dbReference>
<comment type="caution">
    <text evidence="1">The sequence shown here is derived from an EMBL/GenBank/DDBJ whole genome shotgun (WGS) entry which is preliminary data.</text>
</comment>
<evidence type="ECO:0000313" key="2">
    <source>
        <dbReference type="Proteomes" id="UP000678895"/>
    </source>
</evidence>
<dbReference type="AlphaFoldDB" id="A0A919Y266"/>